<evidence type="ECO:0000313" key="3">
    <source>
        <dbReference type="Proteomes" id="UP000031668"/>
    </source>
</evidence>
<evidence type="ECO:0000313" key="2">
    <source>
        <dbReference type="EMBL" id="KII60636.1"/>
    </source>
</evidence>
<feature type="region of interest" description="Disordered" evidence="1">
    <location>
        <begin position="53"/>
        <end position="73"/>
    </location>
</feature>
<reference evidence="2 3" key="1">
    <citation type="journal article" date="2014" name="Genome Biol. Evol.">
        <title>The genome of the myxosporean Thelohanellus kitauei shows adaptations to nutrient acquisition within its fish host.</title>
        <authorList>
            <person name="Yang Y."/>
            <person name="Xiong J."/>
            <person name="Zhou Z."/>
            <person name="Huo F."/>
            <person name="Miao W."/>
            <person name="Ran C."/>
            <person name="Liu Y."/>
            <person name="Zhang J."/>
            <person name="Feng J."/>
            <person name="Wang M."/>
            <person name="Wang M."/>
            <person name="Wang L."/>
            <person name="Yao B."/>
        </authorList>
    </citation>
    <scope>NUCLEOTIDE SEQUENCE [LARGE SCALE GENOMIC DNA]</scope>
    <source>
        <strain evidence="2">Wuqing</strain>
    </source>
</reference>
<organism evidence="2 3">
    <name type="scientific">Thelohanellus kitauei</name>
    <name type="common">Myxosporean</name>
    <dbReference type="NCBI Taxonomy" id="669202"/>
    <lineage>
        <taxon>Eukaryota</taxon>
        <taxon>Metazoa</taxon>
        <taxon>Cnidaria</taxon>
        <taxon>Myxozoa</taxon>
        <taxon>Myxosporea</taxon>
        <taxon>Bivalvulida</taxon>
        <taxon>Platysporina</taxon>
        <taxon>Myxobolidae</taxon>
        <taxon>Thelohanellus</taxon>
    </lineage>
</organism>
<dbReference type="EMBL" id="JWZT01005539">
    <property type="protein sequence ID" value="KII60636.1"/>
    <property type="molecule type" value="Genomic_DNA"/>
</dbReference>
<keyword evidence="3" id="KW-1185">Reference proteome</keyword>
<feature type="compositionally biased region" description="Polar residues" evidence="1">
    <location>
        <begin position="59"/>
        <end position="73"/>
    </location>
</feature>
<gene>
    <name evidence="2" type="ORF">RF11_10042</name>
</gene>
<proteinExistence type="predicted"/>
<comment type="caution">
    <text evidence="2">The sequence shown here is derived from an EMBL/GenBank/DDBJ whole genome shotgun (WGS) entry which is preliminary data.</text>
</comment>
<dbReference type="Proteomes" id="UP000031668">
    <property type="component" value="Unassembled WGS sequence"/>
</dbReference>
<dbReference type="AlphaFoldDB" id="A0A0C2MG32"/>
<name>A0A0C2MG32_THEKT</name>
<sequence length="104" mass="11852">MLHAFVGISAHSTELYKQRVFPRYRMKPGFVIDGKALPDEQYAEKIVEHAVDDTDFHPSGNNENDQQAGTSVAQMSPAEIIMNLRPEEHRMLQRFAKVIILDTL</sequence>
<accession>A0A0C2MG32</accession>
<evidence type="ECO:0000256" key="1">
    <source>
        <dbReference type="SAM" id="MobiDB-lite"/>
    </source>
</evidence>
<protein>
    <submittedName>
        <fullName evidence="2">Uncharacterized protein</fullName>
    </submittedName>
</protein>